<dbReference type="Pfam" id="PF00501">
    <property type="entry name" value="AMP-binding"/>
    <property type="match status" value="1"/>
</dbReference>
<evidence type="ECO:0000313" key="4">
    <source>
        <dbReference type="EMBL" id="MBD2281535.1"/>
    </source>
</evidence>
<dbReference type="InterPro" id="IPR025110">
    <property type="entry name" value="AMP-bd_C"/>
</dbReference>
<dbReference type="InterPro" id="IPR045851">
    <property type="entry name" value="AMP-bd_C_sf"/>
</dbReference>
<reference evidence="4 5" key="1">
    <citation type="journal article" date="2020" name="ISME J.">
        <title>Comparative genomics reveals insights into cyanobacterial evolution and habitat adaptation.</title>
        <authorList>
            <person name="Chen M.Y."/>
            <person name="Teng W.K."/>
            <person name="Zhao L."/>
            <person name="Hu C.X."/>
            <person name="Zhou Y.K."/>
            <person name="Han B.P."/>
            <person name="Song L.R."/>
            <person name="Shu W.S."/>
        </authorList>
    </citation>
    <scope>NUCLEOTIDE SEQUENCE [LARGE SCALE GENOMIC DNA]</scope>
    <source>
        <strain evidence="4 5">FACHB-1040</strain>
    </source>
</reference>
<keyword evidence="2" id="KW-0597">Phosphoprotein</keyword>
<evidence type="ECO:0000256" key="2">
    <source>
        <dbReference type="ARBA" id="ARBA00022553"/>
    </source>
</evidence>
<feature type="non-terminal residue" evidence="4">
    <location>
        <position position="1"/>
    </location>
</feature>
<name>A0ABR8C435_APHFL</name>
<comment type="caution">
    <text evidence="4">The sequence shown here is derived from an EMBL/GenBank/DDBJ whole genome shotgun (WGS) entry which is preliminary data.</text>
</comment>
<dbReference type="PROSITE" id="PS50075">
    <property type="entry name" value="CARRIER"/>
    <property type="match status" value="1"/>
</dbReference>
<dbReference type="Gene3D" id="3.30.300.30">
    <property type="match status" value="1"/>
</dbReference>
<dbReference type="PROSITE" id="PS00012">
    <property type="entry name" value="PHOSPHOPANTETHEINE"/>
    <property type="match status" value="1"/>
</dbReference>
<dbReference type="SUPFAM" id="SSF47336">
    <property type="entry name" value="ACP-like"/>
    <property type="match status" value="1"/>
</dbReference>
<dbReference type="Pfam" id="PF00550">
    <property type="entry name" value="PP-binding"/>
    <property type="match status" value="1"/>
</dbReference>
<evidence type="ECO:0000256" key="1">
    <source>
        <dbReference type="ARBA" id="ARBA00022450"/>
    </source>
</evidence>
<keyword evidence="1" id="KW-0596">Phosphopantetheine</keyword>
<dbReference type="InterPro" id="IPR029058">
    <property type="entry name" value="AB_hydrolase_fold"/>
</dbReference>
<dbReference type="PANTHER" id="PTHR44845">
    <property type="entry name" value="CARRIER DOMAIN-CONTAINING PROTEIN"/>
    <property type="match status" value="1"/>
</dbReference>
<evidence type="ECO:0000259" key="3">
    <source>
        <dbReference type="PROSITE" id="PS50075"/>
    </source>
</evidence>
<dbReference type="Gene3D" id="3.40.50.1820">
    <property type="entry name" value="alpha/beta hydrolase"/>
    <property type="match status" value="1"/>
</dbReference>
<dbReference type="EMBL" id="JACJQT010000132">
    <property type="protein sequence ID" value="MBD2281535.1"/>
    <property type="molecule type" value="Genomic_DNA"/>
</dbReference>
<feature type="domain" description="Carrier" evidence="3">
    <location>
        <begin position="210"/>
        <end position="285"/>
    </location>
</feature>
<accession>A0ABR8C435</accession>
<proteinExistence type="predicted"/>
<dbReference type="InterPro" id="IPR009081">
    <property type="entry name" value="PP-bd_ACP"/>
</dbReference>
<evidence type="ECO:0000313" key="5">
    <source>
        <dbReference type="Proteomes" id="UP000606721"/>
    </source>
</evidence>
<gene>
    <name evidence="4" type="ORF">H6F99_25710</name>
</gene>
<dbReference type="Gene3D" id="3.40.50.12780">
    <property type="entry name" value="N-terminal domain of ligase-like"/>
    <property type="match status" value="1"/>
</dbReference>
<dbReference type="SUPFAM" id="SSF56801">
    <property type="entry name" value="Acetyl-CoA synthetase-like"/>
    <property type="match status" value="1"/>
</dbReference>
<organism evidence="4 5">
    <name type="scientific">Aphanizomenon flos-aquae FACHB-1040</name>
    <dbReference type="NCBI Taxonomy" id="2692887"/>
    <lineage>
        <taxon>Bacteria</taxon>
        <taxon>Bacillati</taxon>
        <taxon>Cyanobacteriota</taxon>
        <taxon>Cyanophyceae</taxon>
        <taxon>Nostocales</taxon>
        <taxon>Aphanizomenonaceae</taxon>
        <taxon>Aphanizomenon</taxon>
    </lineage>
</organism>
<dbReference type="RefSeq" id="WP_190384636.1">
    <property type="nucleotide sequence ID" value="NZ_JACJQT010000132.1"/>
</dbReference>
<dbReference type="InterPro" id="IPR042099">
    <property type="entry name" value="ANL_N_sf"/>
</dbReference>
<sequence>VTYWPCQPQANLHIVPIGRPISNTQIYILDANQQPVPTGVPGELYIGGDGLARGYLNRPELTQEKFILNPFFDAKSERLYKTGDLARYLTDGNIEYLGRIDNQVKIRGFRIELGEIEAVLNAHPQIQQAVVIVTEDIPGDKRLVAYVVKSDDSITTNQLREFLKHKLPEYMIPGTFVTLDTIPLTPNGKIDKKALLGISTETISNLEYIPPRNPTEEIIADIFASVLNIQKVGIHDNFFTLGGHSLLATQVISRVRQAFAVDVPLRNLFAEPTIANLSKIIVENSHSSLVQQLQNNPSEQLENREEIEL</sequence>
<dbReference type="InterPro" id="IPR000873">
    <property type="entry name" value="AMP-dep_synth/lig_dom"/>
</dbReference>
<dbReference type="InterPro" id="IPR006162">
    <property type="entry name" value="Ppantetheine_attach_site"/>
</dbReference>
<dbReference type="Pfam" id="PF13193">
    <property type="entry name" value="AMP-binding_C"/>
    <property type="match status" value="1"/>
</dbReference>
<dbReference type="PANTHER" id="PTHR44845:SF7">
    <property type="entry name" value="PLIPASTATIN SYNTHASE SUBUNIT D"/>
    <property type="match status" value="1"/>
</dbReference>
<keyword evidence="5" id="KW-1185">Reference proteome</keyword>
<dbReference type="InterPro" id="IPR036736">
    <property type="entry name" value="ACP-like_sf"/>
</dbReference>
<dbReference type="Proteomes" id="UP000606721">
    <property type="component" value="Unassembled WGS sequence"/>
</dbReference>
<protein>
    <submittedName>
        <fullName evidence="4">Non-ribosomal peptide synthetase</fullName>
    </submittedName>
</protein>